<dbReference type="SMART" id="SM00220">
    <property type="entry name" value="S_TKc"/>
    <property type="match status" value="1"/>
</dbReference>
<proteinExistence type="predicted"/>
<keyword evidence="6" id="KW-0067">ATP-binding</keyword>
<dbReference type="EMBL" id="JABVXQ010000013">
    <property type="protein sequence ID" value="KAF6081674.1"/>
    <property type="molecule type" value="Genomic_DNA"/>
</dbReference>
<dbReference type="PANTHER" id="PTHR24346:SF84">
    <property type="entry name" value="TESTIS SPECIFIC SERINE KINASE 5"/>
    <property type="match status" value="1"/>
</dbReference>
<evidence type="ECO:0000256" key="1">
    <source>
        <dbReference type="ARBA" id="ARBA00012513"/>
    </source>
</evidence>
<comment type="catalytic activity">
    <reaction evidence="7">
        <text>L-threonyl-[protein] + ATP = O-phospho-L-threonyl-[protein] + ADP + H(+)</text>
        <dbReference type="Rhea" id="RHEA:46608"/>
        <dbReference type="Rhea" id="RHEA-COMP:11060"/>
        <dbReference type="Rhea" id="RHEA-COMP:11605"/>
        <dbReference type="ChEBI" id="CHEBI:15378"/>
        <dbReference type="ChEBI" id="CHEBI:30013"/>
        <dbReference type="ChEBI" id="CHEBI:30616"/>
        <dbReference type="ChEBI" id="CHEBI:61977"/>
        <dbReference type="ChEBI" id="CHEBI:456216"/>
        <dbReference type="EC" id="2.7.11.1"/>
    </reaction>
</comment>
<keyword evidence="5" id="KW-0418">Kinase</keyword>
<dbReference type="PANTHER" id="PTHR24346">
    <property type="entry name" value="MAP/MICROTUBULE AFFINITY-REGULATING KINASE"/>
    <property type="match status" value="1"/>
</dbReference>
<gene>
    <name evidence="13" type="primary">LOC118497994</name>
    <name evidence="10" type="ORF">HJG60_008714</name>
</gene>
<dbReference type="AlphaFoldDB" id="A0A7E6CTZ8"/>
<evidence type="ECO:0000313" key="10">
    <source>
        <dbReference type="EMBL" id="KAF6081674.1"/>
    </source>
</evidence>
<dbReference type="InterPro" id="IPR011009">
    <property type="entry name" value="Kinase-like_dom_sf"/>
</dbReference>
<evidence type="ECO:0000256" key="2">
    <source>
        <dbReference type="ARBA" id="ARBA00022527"/>
    </source>
</evidence>
<reference evidence="10 12" key="1">
    <citation type="journal article" date="2020" name="Nature">
        <title>Six reference-quality genomes reveal evolution of bat adaptations.</title>
        <authorList>
            <person name="Jebb D."/>
            <person name="Huang Z."/>
            <person name="Pippel M."/>
            <person name="Hughes G.M."/>
            <person name="Lavrichenko K."/>
            <person name="Devanna P."/>
            <person name="Winkler S."/>
            <person name="Jermiin L.S."/>
            <person name="Skirmuntt E.C."/>
            <person name="Katzourakis A."/>
            <person name="Burkitt-Gray L."/>
            <person name="Ray D.A."/>
            <person name="Sullivan K.A.M."/>
            <person name="Roscito J.G."/>
            <person name="Kirilenko B.M."/>
            <person name="Davalos L.M."/>
            <person name="Corthals A.P."/>
            <person name="Power M.L."/>
            <person name="Jones G."/>
            <person name="Ransome R.D."/>
            <person name="Dechmann D.K.N."/>
            <person name="Locatelli A.G."/>
            <person name="Puechmaille S.J."/>
            <person name="Fedrigo O."/>
            <person name="Jarvis E.D."/>
            <person name="Hiller M."/>
            <person name="Vernes S.C."/>
            <person name="Myers E.W."/>
            <person name="Teeling E.C."/>
        </authorList>
    </citation>
    <scope>NUCLEOTIDE SEQUENCE [LARGE SCALE GENOMIC DNA]</scope>
    <source>
        <strain evidence="10">Bat1K_MPI-CBG_1</strain>
    </source>
</reference>
<evidence type="ECO:0000256" key="3">
    <source>
        <dbReference type="ARBA" id="ARBA00022679"/>
    </source>
</evidence>
<dbReference type="GO" id="GO:0005737">
    <property type="term" value="C:cytoplasm"/>
    <property type="evidence" value="ECO:0007669"/>
    <property type="project" value="TreeGrafter"/>
</dbReference>
<evidence type="ECO:0000313" key="13">
    <source>
        <dbReference type="RefSeq" id="XP_035870352.1"/>
    </source>
</evidence>
<dbReference type="InterPro" id="IPR000719">
    <property type="entry name" value="Prot_kinase_dom"/>
</dbReference>
<evidence type="ECO:0000256" key="6">
    <source>
        <dbReference type="ARBA" id="ARBA00022840"/>
    </source>
</evidence>
<dbReference type="PROSITE" id="PS00108">
    <property type="entry name" value="PROTEIN_KINASE_ST"/>
    <property type="match status" value="1"/>
</dbReference>
<evidence type="ECO:0000259" key="9">
    <source>
        <dbReference type="PROSITE" id="PS50011"/>
    </source>
</evidence>
<protein>
    <recommendedName>
        <fullName evidence="1">non-specific serine/threonine protein kinase</fullName>
        <ecNumber evidence="1">2.7.11.1</ecNumber>
    </recommendedName>
</protein>
<dbReference type="Gene3D" id="1.10.510.10">
    <property type="entry name" value="Transferase(Phosphotransferase) domain 1"/>
    <property type="match status" value="1"/>
</dbReference>
<comment type="catalytic activity">
    <reaction evidence="8">
        <text>L-seryl-[protein] + ATP = O-phospho-L-seryl-[protein] + ADP + H(+)</text>
        <dbReference type="Rhea" id="RHEA:17989"/>
        <dbReference type="Rhea" id="RHEA-COMP:9863"/>
        <dbReference type="Rhea" id="RHEA-COMP:11604"/>
        <dbReference type="ChEBI" id="CHEBI:15378"/>
        <dbReference type="ChEBI" id="CHEBI:29999"/>
        <dbReference type="ChEBI" id="CHEBI:30616"/>
        <dbReference type="ChEBI" id="CHEBI:83421"/>
        <dbReference type="ChEBI" id="CHEBI:456216"/>
        <dbReference type="EC" id="2.7.11.1"/>
    </reaction>
</comment>
<keyword evidence="3" id="KW-0808">Transferase</keyword>
<keyword evidence="4" id="KW-0547">Nucleotide-binding</keyword>
<dbReference type="OrthoDB" id="1088960at2759"/>
<evidence type="ECO:0000256" key="5">
    <source>
        <dbReference type="ARBA" id="ARBA00022777"/>
    </source>
</evidence>
<dbReference type="Proteomes" id="UP000504628">
    <property type="component" value="Chromosome 13"/>
</dbReference>
<name>A0A7E6CTZ8_9CHIR</name>
<sequence length="152" mass="17730">MEYASRDNLFDHLEQCSRKTEHEARPMFRQMISALHYCHRKNIVHRDLKPENILLDDNLNIKVADFGLSRDFTNYKLTTVCGTFAYMAPEILERQVYDGPKADVWSLGVILYRMLTGDELFVEDSEAKVLKEIHSKKLHPPDFTSVEVQDLL</sequence>
<evidence type="ECO:0000256" key="7">
    <source>
        <dbReference type="ARBA" id="ARBA00047899"/>
    </source>
</evidence>
<keyword evidence="2" id="KW-0723">Serine/threonine-protein kinase</keyword>
<dbReference type="GO" id="GO:0050321">
    <property type="term" value="F:tau-protein kinase activity"/>
    <property type="evidence" value="ECO:0007669"/>
    <property type="project" value="TreeGrafter"/>
</dbReference>
<dbReference type="PROSITE" id="PS50011">
    <property type="entry name" value="PROTEIN_KINASE_DOM"/>
    <property type="match status" value="1"/>
</dbReference>
<dbReference type="InterPro" id="IPR008271">
    <property type="entry name" value="Ser/Thr_kinase_AS"/>
</dbReference>
<dbReference type="SUPFAM" id="SSF56112">
    <property type="entry name" value="Protein kinase-like (PK-like)"/>
    <property type="match status" value="1"/>
</dbReference>
<accession>A0A7E6CTZ8</accession>
<evidence type="ECO:0000256" key="8">
    <source>
        <dbReference type="ARBA" id="ARBA00048679"/>
    </source>
</evidence>
<dbReference type="GO" id="GO:0005524">
    <property type="term" value="F:ATP binding"/>
    <property type="evidence" value="ECO:0007669"/>
    <property type="project" value="UniProtKB-KW"/>
</dbReference>
<dbReference type="GO" id="GO:0000226">
    <property type="term" value="P:microtubule cytoskeleton organization"/>
    <property type="evidence" value="ECO:0007669"/>
    <property type="project" value="TreeGrafter"/>
</dbReference>
<evidence type="ECO:0000256" key="4">
    <source>
        <dbReference type="ARBA" id="ARBA00022741"/>
    </source>
</evidence>
<dbReference type="EC" id="2.7.11.1" evidence="1"/>
<dbReference type="PRINTS" id="PR00109">
    <property type="entry name" value="TYRKINASE"/>
</dbReference>
<organism evidence="11 13">
    <name type="scientific">Phyllostomus discolor</name>
    <name type="common">pale spear-nosed bat</name>
    <dbReference type="NCBI Taxonomy" id="89673"/>
    <lineage>
        <taxon>Eukaryota</taxon>
        <taxon>Metazoa</taxon>
        <taxon>Chordata</taxon>
        <taxon>Craniata</taxon>
        <taxon>Vertebrata</taxon>
        <taxon>Euteleostomi</taxon>
        <taxon>Mammalia</taxon>
        <taxon>Eutheria</taxon>
        <taxon>Laurasiatheria</taxon>
        <taxon>Chiroptera</taxon>
        <taxon>Yangochiroptera</taxon>
        <taxon>Phyllostomidae</taxon>
        <taxon>Phyllostominae</taxon>
        <taxon>Phyllostomus</taxon>
    </lineage>
</organism>
<dbReference type="Pfam" id="PF00069">
    <property type="entry name" value="Pkinase"/>
    <property type="match status" value="1"/>
</dbReference>
<evidence type="ECO:0000313" key="11">
    <source>
        <dbReference type="Proteomes" id="UP000504628"/>
    </source>
</evidence>
<dbReference type="KEGG" id="pdic:118497994"/>
<dbReference type="InterPro" id="IPR001245">
    <property type="entry name" value="Ser-Thr/Tyr_kinase_cat_dom"/>
</dbReference>
<dbReference type="GO" id="GO:0035556">
    <property type="term" value="P:intracellular signal transduction"/>
    <property type="evidence" value="ECO:0007669"/>
    <property type="project" value="TreeGrafter"/>
</dbReference>
<dbReference type="GeneID" id="118497994"/>
<keyword evidence="11" id="KW-1185">Reference proteome</keyword>
<dbReference type="Proteomes" id="UP000664940">
    <property type="component" value="Unassembled WGS sequence"/>
</dbReference>
<evidence type="ECO:0000313" key="12">
    <source>
        <dbReference type="Proteomes" id="UP000664940"/>
    </source>
</evidence>
<dbReference type="RefSeq" id="XP_035870352.1">
    <property type="nucleotide sequence ID" value="XM_036014459.1"/>
</dbReference>
<reference evidence="13" key="2">
    <citation type="submission" date="2025-04" db="UniProtKB">
        <authorList>
            <consortium name="RefSeq"/>
        </authorList>
    </citation>
    <scope>IDENTIFICATION</scope>
    <source>
        <tissue evidence="13">Muscle</tissue>
    </source>
</reference>
<feature type="domain" description="Protein kinase" evidence="9">
    <location>
        <begin position="1"/>
        <end position="152"/>
    </location>
</feature>
<dbReference type="FunFam" id="1.10.510.10:FF:000571">
    <property type="entry name" value="Maternal embryonic leucine zipper kinase"/>
    <property type="match status" value="1"/>
</dbReference>